<sequence>MTTSMPAAGDVQPVFAGEDPPGTYVASIFLAGPTPRTAEVPSWRPQALREITGQWRQPGTLVVFVPEARDGKRAGDYTGQLDWERVSRDRADEILYWVPRDMDVLPGLSTNVEFGEDMDSGRAVLGVPDHAVHIRLLRSLADTLTVPTANTLPKTVALALDRIGPGAARAGGQRDVPLLLWRTMSFRAWLDAQEEAGNELLGGRVAWTFRVGPGRTHVLFWAYAARVWVAAEERVKANEVVLGRPDMSTVVAFSPASHWLDSEVVLVREFRSPARTPDAYIRELPCGSAPTGGDPRQVAVDEFTQETGLSLSPARLHLVGVRQPVGTVSAHTQAVYAAELTEAELTALRSDRARHGNDEETEHTYVEVVRIGDLLQPGHPMVDWTTIGIITQAVHSAVL</sequence>
<dbReference type="InterPro" id="IPR015797">
    <property type="entry name" value="NUDIX_hydrolase-like_dom_sf"/>
</dbReference>
<gene>
    <name evidence="1" type="ORF">PV399_32420</name>
    <name evidence="2" type="ORF">PV666_34415</name>
</gene>
<evidence type="ECO:0000313" key="3">
    <source>
        <dbReference type="Proteomes" id="UP001272987"/>
    </source>
</evidence>
<dbReference type="EMBL" id="JARAWP010000024">
    <property type="protein sequence ID" value="MDX3022936.1"/>
    <property type="molecule type" value="Genomic_DNA"/>
</dbReference>
<dbReference type="Proteomes" id="UP001272987">
    <property type="component" value="Unassembled WGS sequence"/>
</dbReference>
<evidence type="ECO:0000313" key="4">
    <source>
        <dbReference type="Proteomes" id="UP001282288"/>
    </source>
</evidence>
<dbReference type="AlphaFoldDB" id="A0AAP6BH61"/>
<proteinExistence type="predicted"/>
<keyword evidence="3" id="KW-1185">Reference proteome</keyword>
<dbReference type="RefSeq" id="WP_223786412.1">
    <property type="nucleotide sequence ID" value="NZ_CP122369.1"/>
</dbReference>
<organism evidence="1 4">
    <name type="scientific">Streptomyces acidiscabies</name>
    <dbReference type="NCBI Taxonomy" id="42234"/>
    <lineage>
        <taxon>Bacteria</taxon>
        <taxon>Bacillati</taxon>
        <taxon>Actinomycetota</taxon>
        <taxon>Actinomycetes</taxon>
        <taxon>Kitasatosporales</taxon>
        <taxon>Streptomycetaceae</taxon>
        <taxon>Streptomyces</taxon>
    </lineage>
</organism>
<dbReference type="SUPFAM" id="SSF55811">
    <property type="entry name" value="Nudix"/>
    <property type="match status" value="1"/>
</dbReference>
<evidence type="ECO:0000313" key="1">
    <source>
        <dbReference type="EMBL" id="MDX2964387.1"/>
    </source>
</evidence>
<dbReference type="EMBL" id="JARAWC010000030">
    <property type="protein sequence ID" value="MDX2964387.1"/>
    <property type="molecule type" value="Genomic_DNA"/>
</dbReference>
<evidence type="ECO:0000313" key="2">
    <source>
        <dbReference type="EMBL" id="MDX3022936.1"/>
    </source>
</evidence>
<accession>A0AAP6BH61</accession>
<reference evidence="1 3" key="1">
    <citation type="journal article" date="2023" name="Microb. Genom.">
        <title>Mesoterricola silvestris gen. nov., sp. nov., Mesoterricola sediminis sp. nov., Geothrix oryzae sp. nov., Geothrix edaphica sp. nov., Geothrix rubra sp. nov., and Geothrix limicola sp. nov., six novel members of Acidobacteriota isolated from soils.</title>
        <authorList>
            <person name="Weisberg A.J."/>
            <person name="Pearce E."/>
            <person name="Kramer C.G."/>
            <person name="Chang J.H."/>
            <person name="Clarke C.R."/>
        </authorList>
    </citation>
    <scope>NUCLEOTIDE SEQUENCE</scope>
    <source>
        <strain evidence="2 3">NB05-1H</strain>
        <strain evidence="1">NRRL_B-16521</strain>
    </source>
</reference>
<name>A0AAP6BH61_9ACTN</name>
<dbReference type="Proteomes" id="UP001282288">
    <property type="component" value="Unassembled WGS sequence"/>
</dbReference>
<protein>
    <submittedName>
        <fullName evidence="1">Nucleoside 2-deoxyribosyltransferase domain-containing protein</fullName>
    </submittedName>
</protein>
<comment type="caution">
    <text evidence="1">The sequence shown here is derived from an EMBL/GenBank/DDBJ whole genome shotgun (WGS) entry which is preliminary data.</text>
</comment>
<dbReference type="Gene3D" id="3.40.50.450">
    <property type="match status" value="1"/>
</dbReference>
<dbReference type="GeneID" id="69812507"/>
<dbReference type="Gene3D" id="3.90.79.10">
    <property type="entry name" value="Nucleoside Triphosphate Pyrophosphohydrolase"/>
    <property type="match status" value="1"/>
</dbReference>